<reference evidence="1" key="1">
    <citation type="journal article" date="2014" name="Front. Microbiol.">
        <title>High frequency of phylogenetically diverse reductive dehalogenase-homologous genes in deep subseafloor sedimentary metagenomes.</title>
        <authorList>
            <person name="Kawai M."/>
            <person name="Futagami T."/>
            <person name="Toyoda A."/>
            <person name="Takaki Y."/>
            <person name="Nishi S."/>
            <person name="Hori S."/>
            <person name="Arai W."/>
            <person name="Tsubouchi T."/>
            <person name="Morono Y."/>
            <person name="Uchiyama I."/>
            <person name="Ito T."/>
            <person name="Fujiyama A."/>
            <person name="Inagaki F."/>
            <person name="Takami H."/>
        </authorList>
    </citation>
    <scope>NUCLEOTIDE SEQUENCE</scope>
    <source>
        <strain evidence="1">Expedition CK06-06</strain>
    </source>
</reference>
<gene>
    <name evidence="1" type="ORF">S01H4_25584</name>
</gene>
<organism evidence="1">
    <name type="scientific">marine sediment metagenome</name>
    <dbReference type="NCBI Taxonomy" id="412755"/>
    <lineage>
        <taxon>unclassified sequences</taxon>
        <taxon>metagenomes</taxon>
        <taxon>ecological metagenomes</taxon>
    </lineage>
</organism>
<sequence>YPCACFRLGSGPVDPDLEQFKQPSLSIWVWSKKSYEEDYPIYDAIFAVLHNQRLTLDDRVVVCKADSTPIEAFEPAENTFYINASWGIRILNHS</sequence>
<dbReference type="AlphaFoldDB" id="X1A8N1"/>
<dbReference type="EMBL" id="BART01012195">
    <property type="protein sequence ID" value="GAG78029.1"/>
    <property type="molecule type" value="Genomic_DNA"/>
</dbReference>
<evidence type="ECO:0000313" key="1">
    <source>
        <dbReference type="EMBL" id="GAG78029.1"/>
    </source>
</evidence>
<feature type="non-terminal residue" evidence="1">
    <location>
        <position position="1"/>
    </location>
</feature>
<protein>
    <submittedName>
        <fullName evidence="1">Uncharacterized protein</fullName>
    </submittedName>
</protein>
<comment type="caution">
    <text evidence="1">The sequence shown here is derived from an EMBL/GenBank/DDBJ whole genome shotgun (WGS) entry which is preliminary data.</text>
</comment>
<name>X1A8N1_9ZZZZ</name>
<proteinExistence type="predicted"/>
<accession>X1A8N1</accession>